<dbReference type="GO" id="GO:0001682">
    <property type="term" value="P:tRNA 5'-leader removal"/>
    <property type="evidence" value="ECO:0007669"/>
    <property type="project" value="UniProtKB-UniRule"/>
</dbReference>
<evidence type="ECO:0000256" key="6">
    <source>
        <dbReference type="HAMAP-Rule" id="MF_00227"/>
    </source>
</evidence>
<organism evidence="8 9">
    <name type="scientific">Candidatus Yanofskybacteria bacterium CG10_big_fil_rev_8_21_14_0_10_37_15</name>
    <dbReference type="NCBI Taxonomy" id="1975097"/>
    <lineage>
        <taxon>Bacteria</taxon>
        <taxon>Candidatus Yanofskyibacteriota</taxon>
    </lineage>
</organism>
<comment type="similarity">
    <text evidence="6">Belongs to the RnpA family.</text>
</comment>
<dbReference type="GO" id="GO:0030677">
    <property type="term" value="C:ribonuclease P complex"/>
    <property type="evidence" value="ECO:0007669"/>
    <property type="project" value="TreeGrafter"/>
</dbReference>
<dbReference type="Gene3D" id="3.30.230.10">
    <property type="match status" value="1"/>
</dbReference>
<evidence type="ECO:0000256" key="4">
    <source>
        <dbReference type="ARBA" id="ARBA00022801"/>
    </source>
</evidence>
<evidence type="ECO:0000256" key="2">
    <source>
        <dbReference type="ARBA" id="ARBA00022722"/>
    </source>
</evidence>
<gene>
    <name evidence="6 8" type="primary">rnpA</name>
    <name evidence="8" type="ORF">COV30_00995</name>
</gene>
<evidence type="ECO:0000256" key="7">
    <source>
        <dbReference type="NCBIfam" id="TIGR00188"/>
    </source>
</evidence>
<dbReference type="PANTHER" id="PTHR33992">
    <property type="entry name" value="RIBONUCLEASE P PROTEIN COMPONENT"/>
    <property type="match status" value="1"/>
</dbReference>
<dbReference type="Proteomes" id="UP000230208">
    <property type="component" value="Unassembled WGS sequence"/>
</dbReference>
<dbReference type="GO" id="GO:0000049">
    <property type="term" value="F:tRNA binding"/>
    <property type="evidence" value="ECO:0007669"/>
    <property type="project" value="UniProtKB-UniRule"/>
</dbReference>
<dbReference type="InterPro" id="IPR000100">
    <property type="entry name" value="RNase_P"/>
</dbReference>
<evidence type="ECO:0000256" key="3">
    <source>
        <dbReference type="ARBA" id="ARBA00022759"/>
    </source>
</evidence>
<accession>A0A2H0R800</accession>
<keyword evidence="1 6" id="KW-0819">tRNA processing</keyword>
<keyword evidence="5 6" id="KW-0694">RNA-binding</keyword>
<sequence length="114" mass="13468">MALNKKNRLKKKRDFEKVFKKGKVVKDDLFFAKFLKNETGFFRFAFVVSSKVSRKAVVRNKIRRILSEIFMENLKEKEKEIDSLDVAIVVNKKIIGATREDIEKNAKRIFDKIK</sequence>
<dbReference type="EMBL" id="PCXP01000015">
    <property type="protein sequence ID" value="PIR41945.1"/>
    <property type="molecule type" value="Genomic_DNA"/>
</dbReference>
<dbReference type="AlphaFoldDB" id="A0A2H0R800"/>
<protein>
    <recommendedName>
        <fullName evidence="6 7">Ribonuclease P protein component</fullName>
        <shortName evidence="6">RNase P protein</shortName>
        <shortName evidence="6">RNaseP protein</shortName>
        <ecNumber evidence="6 7">3.1.26.5</ecNumber>
    </recommendedName>
    <alternativeName>
        <fullName evidence="6">Protein C5</fullName>
    </alternativeName>
</protein>
<comment type="catalytic activity">
    <reaction evidence="6">
        <text>Endonucleolytic cleavage of RNA, removing 5'-extranucleotides from tRNA precursor.</text>
        <dbReference type="EC" id="3.1.26.5"/>
    </reaction>
</comment>
<comment type="caution">
    <text evidence="8">The sequence shown here is derived from an EMBL/GenBank/DDBJ whole genome shotgun (WGS) entry which is preliminary data.</text>
</comment>
<dbReference type="PANTHER" id="PTHR33992:SF1">
    <property type="entry name" value="RIBONUCLEASE P PROTEIN COMPONENT"/>
    <property type="match status" value="1"/>
</dbReference>
<evidence type="ECO:0000256" key="5">
    <source>
        <dbReference type="ARBA" id="ARBA00022884"/>
    </source>
</evidence>
<evidence type="ECO:0000313" key="8">
    <source>
        <dbReference type="EMBL" id="PIR41945.1"/>
    </source>
</evidence>
<dbReference type="GO" id="GO:0042781">
    <property type="term" value="F:3'-tRNA processing endoribonuclease activity"/>
    <property type="evidence" value="ECO:0007669"/>
    <property type="project" value="TreeGrafter"/>
</dbReference>
<dbReference type="EC" id="3.1.26.5" evidence="6 7"/>
<dbReference type="SUPFAM" id="SSF54211">
    <property type="entry name" value="Ribosomal protein S5 domain 2-like"/>
    <property type="match status" value="1"/>
</dbReference>
<keyword evidence="2 6" id="KW-0540">Nuclease</keyword>
<dbReference type="NCBIfam" id="TIGR00188">
    <property type="entry name" value="rnpA"/>
    <property type="match status" value="1"/>
</dbReference>
<reference evidence="8 9" key="1">
    <citation type="submission" date="2017-09" db="EMBL/GenBank/DDBJ databases">
        <title>Depth-based differentiation of microbial function through sediment-hosted aquifers and enrichment of novel symbionts in the deep terrestrial subsurface.</title>
        <authorList>
            <person name="Probst A.J."/>
            <person name="Ladd B."/>
            <person name="Jarett J.K."/>
            <person name="Geller-Mcgrath D.E."/>
            <person name="Sieber C.M."/>
            <person name="Emerson J.B."/>
            <person name="Anantharaman K."/>
            <person name="Thomas B.C."/>
            <person name="Malmstrom R."/>
            <person name="Stieglmeier M."/>
            <person name="Klingl A."/>
            <person name="Woyke T."/>
            <person name="Ryan C.M."/>
            <person name="Banfield J.F."/>
        </authorList>
    </citation>
    <scope>NUCLEOTIDE SEQUENCE [LARGE SCALE GENOMIC DNA]</scope>
    <source>
        <strain evidence="8">CG10_big_fil_rev_8_21_14_0_10_37_15</strain>
    </source>
</reference>
<keyword evidence="4 6" id="KW-0378">Hydrolase</keyword>
<comment type="function">
    <text evidence="6">RNaseP catalyzes the removal of the 5'-leader sequence from pre-tRNA to produce the mature 5'-terminus. It can also cleave other RNA substrates such as 4.5S RNA. The protein component plays an auxiliary but essential role in vivo by binding to the 5'-leader sequence and broadening the substrate specificity of the ribozyme.</text>
</comment>
<evidence type="ECO:0000256" key="1">
    <source>
        <dbReference type="ARBA" id="ARBA00022694"/>
    </source>
</evidence>
<proteinExistence type="inferred from homology"/>
<comment type="subunit">
    <text evidence="6">Consists of a catalytic RNA component (M1 or rnpB) and a protein subunit.</text>
</comment>
<name>A0A2H0R800_9BACT</name>
<dbReference type="Pfam" id="PF00825">
    <property type="entry name" value="Ribonuclease_P"/>
    <property type="match status" value="1"/>
</dbReference>
<dbReference type="InterPro" id="IPR020568">
    <property type="entry name" value="Ribosomal_Su5_D2-typ_SF"/>
</dbReference>
<evidence type="ECO:0000313" key="9">
    <source>
        <dbReference type="Proteomes" id="UP000230208"/>
    </source>
</evidence>
<dbReference type="HAMAP" id="MF_00227">
    <property type="entry name" value="RNase_P"/>
    <property type="match status" value="1"/>
</dbReference>
<dbReference type="GO" id="GO:0004526">
    <property type="term" value="F:ribonuclease P activity"/>
    <property type="evidence" value="ECO:0007669"/>
    <property type="project" value="UniProtKB-UniRule"/>
</dbReference>
<dbReference type="InterPro" id="IPR014721">
    <property type="entry name" value="Ribsml_uS5_D2-typ_fold_subgr"/>
</dbReference>
<keyword evidence="3 6" id="KW-0255">Endonuclease</keyword>